<gene>
    <name evidence="13" type="ORF">SM757_12520</name>
</gene>
<evidence type="ECO:0000256" key="4">
    <source>
        <dbReference type="ARBA" id="ARBA00022452"/>
    </source>
</evidence>
<dbReference type="Pfam" id="PF13609">
    <property type="entry name" value="Porin_4"/>
    <property type="match status" value="1"/>
</dbReference>
<evidence type="ECO:0000256" key="5">
    <source>
        <dbReference type="ARBA" id="ARBA00022692"/>
    </source>
</evidence>
<feature type="chain" id="PRO_5045411842" evidence="11">
    <location>
        <begin position="23"/>
        <end position="372"/>
    </location>
</feature>
<dbReference type="InterPro" id="IPR050298">
    <property type="entry name" value="Gram-neg_bact_OMP"/>
</dbReference>
<dbReference type="InterPro" id="IPR033900">
    <property type="entry name" value="Gram_neg_porin_domain"/>
</dbReference>
<keyword evidence="14" id="KW-1185">Reference proteome</keyword>
<keyword evidence="7" id="KW-0406">Ion transport</keyword>
<keyword evidence="5" id="KW-0812">Transmembrane</keyword>
<accession>A0ABU5IFG6</accession>
<dbReference type="EMBL" id="JAXOJX010000018">
    <property type="protein sequence ID" value="MDZ5457395.1"/>
    <property type="molecule type" value="Genomic_DNA"/>
</dbReference>
<dbReference type="CDD" id="cd00342">
    <property type="entry name" value="gram_neg_porins"/>
    <property type="match status" value="1"/>
</dbReference>
<sequence>MHKKSHLIAAAVLAGCATSALAQSSVAVFGIMDLYAESARLSGAPSVSKVSNGGLSPSRWGLRGSEALGGGLKAAFILESGFAPDTGLSLQGGRLFGRQAWVSLASATAGEIRLGRQYAPMHYAMAGSDVEGFANFSPVLAMYLSGDQGRQDNQVSYWSPTLGGLSAAVAVAFGERATVAPGASAVWVPAAGTARNSVGGLLRYQSGALDASLAVHQGGQSLGSGTAKQQAFNLGAAWQFSSFLASGNYWEHCNDLPGTAATPRTRGAALGVRVPAGAWSFVAQAGWVQDNGRAWATGADKATGRNTFLNVGLNHALSKRTDVYVRWVRVTDDNGGFNGRATAALNGLFGPGNALAADGHAGTLAAGVRHMF</sequence>
<organism evidence="13 14">
    <name type="scientific">Azohydromonas lata</name>
    <dbReference type="NCBI Taxonomy" id="45677"/>
    <lineage>
        <taxon>Bacteria</taxon>
        <taxon>Pseudomonadati</taxon>
        <taxon>Pseudomonadota</taxon>
        <taxon>Betaproteobacteria</taxon>
        <taxon>Burkholderiales</taxon>
        <taxon>Sphaerotilaceae</taxon>
        <taxon>Azohydromonas</taxon>
    </lineage>
</organism>
<proteinExistence type="predicted"/>
<dbReference type="RefSeq" id="WP_322465713.1">
    <property type="nucleotide sequence ID" value="NZ_JAXOJX010000018.1"/>
</dbReference>
<evidence type="ECO:0000256" key="11">
    <source>
        <dbReference type="SAM" id="SignalP"/>
    </source>
</evidence>
<evidence type="ECO:0000256" key="6">
    <source>
        <dbReference type="ARBA" id="ARBA00022729"/>
    </source>
</evidence>
<keyword evidence="4" id="KW-1134">Transmembrane beta strand</keyword>
<keyword evidence="8" id="KW-0626">Porin</keyword>
<comment type="subcellular location">
    <subcellularLocation>
        <location evidence="1">Cell outer membrane</location>
        <topology evidence="1">Multi-pass membrane protein</topology>
    </subcellularLocation>
</comment>
<dbReference type="InterPro" id="IPR023614">
    <property type="entry name" value="Porin_dom_sf"/>
</dbReference>
<evidence type="ECO:0000256" key="10">
    <source>
        <dbReference type="ARBA" id="ARBA00023237"/>
    </source>
</evidence>
<keyword evidence="3" id="KW-0813">Transport</keyword>
<keyword evidence="10" id="KW-0998">Cell outer membrane</keyword>
<dbReference type="Proteomes" id="UP001293718">
    <property type="component" value="Unassembled WGS sequence"/>
</dbReference>
<name>A0ABU5IFG6_9BURK</name>
<evidence type="ECO:0000259" key="12">
    <source>
        <dbReference type="Pfam" id="PF13609"/>
    </source>
</evidence>
<feature type="domain" description="Porin" evidence="12">
    <location>
        <begin position="9"/>
        <end position="334"/>
    </location>
</feature>
<evidence type="ECO:0000256" key="2">
    <source>
        <dbReference type="ARBA" id="ARBA00011233"/>
    </source>
</evidence>
<keyword evidence="9" id="KW-0472">Membrane</keyword>
<evidence type="ECO:0000256" key="3">
    <source>
        <dbReference type="ARBA" id="ARBA00022448"/>
    </source>
</evidence>
<evidence type="ECO:0000256" key="9">
    <source>
        <dbReference type="ARBA" id="ARBA00023136"/>
    </source>
</evidence>
<comment type="subunit">
    <text evidence="2">Homotrimer.</text>
</comment>
<dbReference type="PROSITE" id="PS51257">
    <property type="entry name" value="PROKAR_LIPOPROTEIN"/>
    <property type="match status" value="1"/>
</dbReference>
<keyword evidence="6 11" id="KW-0732">Signal</keyword>
<feature type="signal peptide" evidence="11">
    <location>
        <begin position="1"/>
        <end position="22"/>
    </location>
</feature>
<evidence type="ECO:0000256" key="7">
    <source>
        <dbReference type="ARBA" id="ARBA00023065"/>
    </source>
</evidence>
<dbReference type="PANTHER" id="PTHR34501">
    <property type="entry name" value="PROTEIN YDDL-RELATED"/>
    <property type="match status" value="1"/>
</dbReference>
<reference evidence="13 14" key="1">
    <citation type="submission" date="2023-11" db="EMBL/GenBank/DDBJ databases">
        <title>Draft genome of Azohydromonas lata strain H1 (DSM1123), a polyhydroxyalkanoate producer.</title>
        <authorList>
            <person name="Traversa D."/>
            <person name="D'Addabbo P."/>
            <person name="Pazzani C."/>
            <person name="Manzari C."/>
            <person name="Chiara M."/>
            <person name="Scrascia M."/>
        </authorList>
    </citation>
    <scope>NUCLEOTIDE SEQUENCE [LARGE SCALE GENOMIC DNA]</scope>
    <source>
        <strain evidence="13 14">H1</strain>
    </source>
</reference>
<dbReference type="PANTHER" id="PTHR34501:SF9">
    <property type="entry name" value="MAJOR OUTER MEMBRANE PROTEIN P.IA"/>
    <property type="match status" value="1"/>
</dbReference>
<protein>
    <submittedName>
        <fullName evidence="13">Porin</fullName>
    </submittedName>
</protein>
<dbReference type="Gene3D" id="2.40.160.10">
    <property type="entry name" value="Porin"/>
    <property type="match status" value="1"/>
</dbReference>
<evidence type="ECO:0000256" key="1">
    <source>
        <dbReference type="ARBA" id="ARBA00004571"/>
    </source>
</evidence>
<evidence type="ECO:0000313" key="14">
    <source>
        <dbReference type="Proteomes" id="UP001293718"/>
    </source>
</evidence>
<evidence type="ECO:0000313" key="13">
    <source>
        <dbReference type="EMBL" id="MDZ5457395.1"/>
    </source>
</evidence>
<comment type="caution">
    <text evidence="13">The sequence shown here is derived from an EMBL/GenBank/DDBJ whole genome shotgun (WGS) entry which is preliminary data.</text>
</comment>
<dbReference type="SUPFAM" id="SSF56935">
    <property type="entry name" value="Porins"/>
    <property type="match status" value="1"/>
</dbReference>
<evidence type="ECO:0000256" key="8">
    <source>
        <dbReference type="ARBA" id="ARBA00023114"/>
    </source>
</evidence>